<feature type="region of interest" description="Disordered" evidence="1">
    <location>
        <begin position="183"/>
        <end position="238"/>
    </location>
</feature>
<dbReference type="STRING" id="13706.A0A1X2HVM0"/>
<dbReference type="PANTHER" id="PTHR46467">
    <property type="entry name" value="TETHER CONTAINING UBX DOMAIN FOR GLUT4"/>
    <property type="match status" value="1"/>
</dbReference>
<dbReference type="InterPro" id="IPR029071">
    <property type="entry name" value="Ubiquitin-like_domsf"/>
</dbReference>
<proteinExistence type="predicted"/>
<dbReference type="SUPFAM" id="SSF54236">
    <property type="entry name" value="Ubiquitin-like"/>
    <property type="match status" value="1"/>
</dbReference>
<keyword evidence="4" id="KW-1185">Reference proteome</keyword>
<dbReference type="SMART" id="SM00166">
    <property type="entry name" value="UBX"/>
    <property type="match status" value="1"/>
</dbReference>
<dbReference type="OMA" id="FRYFRAP"/>
<dbReference type="GO" id="GO:0012506">
    <property type="term" value="C:vesicle membrane"/>
    <property type="evidence" value="ECO:0007669"/>
    <property type="project" value="TreeGrafter"/>
</dbReference>
<dbReference type="EMBL" id="MCGN01000001">
    <property type="protein sequence ID" value="ORZ03616.1"/>
    <property type="molecule type" value="Genomic_DNA"/>
</dbReference>
<dbReference type="InterPro" id="IPR001012">
    <property type="entry name" value="UBX_dom"/>
</dbReference>
<dbReference type="PANTHER" id="PTHR46467:SF1">
    <property type="entry name" value="TETHER CONTAINING UBX DOMAIN FOR GLUT4"/>
    <property type="match status" value="1"/>
</dbReference>
<dbReference type="OrthoDB" id="440781at2759"/>
<dbReference type="CDD" id="cd16118">
    <property type="entry name" value="UBX2_UBXN9"/>
    <property type="match status" value="1"/>
</dbReference>
<dbReference type="InParanoid" id="A0A1X2HVM0"/>
<evidence type="ECO:0000313" key="4">
    <source>
        <dbReference type="Proteomes" id="UP000242180"/>
    </source>
</evidence>
<dbReference type="Gene3D" id="3.10.20.90">
    <property type="entry name" value="Phosphatidylinositol 3-kinase Catalytic Subunit, Chain A, domain 1"/>
    <property type="match status" value="1"/>
</dbReference>
<dbReference type="GO" id="GO:0006886">
    <property type="term" value="P:intracellular protein transport"/>
    <property type="evidence" value="ECO:0007669"/>
    <property type="project" value="TreeGrafter"/>
</dbReference>
<comment type="caution">
    <text evidence="3">The sequence shown here is derived from an EMBL/GenBank/DDBJ whole genome shotgun (WGS) entry which is preliminary data.</text>
</comment>
<feature type="compositionally biased region" description="Low complexity" evidence="1">
    <location>
        <begin position="1"/>
        <end position="22"/>
    </location>
</feature>
<evidence type="ECO:0000313" key="3">
    <source>
        <dbReference type="EMBL" id="ORZ03616.1"/>
    </source>
</evidence>
<dbReference type="GO" id="GO:0005737">
    <property type="term" value="C:cytoplasm"/>
    <property type="evidence" value="ECO:0007669"/>
    <property type="project" value="TreeGrafter"/>
</dbReference>
<accession>A0A1X2HVM0</accession>
<feature type="domain" description="UBX" evidence="2">
    <location>
        <begin position="86"/>
        <end position="161"/>
    </location>
</feature>
<dbReference type="Proteomes" id="UP000242180">
    <property type="component" value="Unassembled WGS sequence"/>
</dbReference>
<feature type="region of interest" description="Disordered" evidence="1">
    <location>
        <begin position="1"/>
        <end position="37"/>
    </location>
</feature>
<protein>
    <recommendedName>
        <fullName evidence="2">UBX domain-containing protein</fullName>
    </recommendedName>
</protein>
<feature type="compositionally biased region" description="Low complexity" evidence="1">
    <location>
        <begin position="191"/>
        <end position="223"/>
    </location>
</feature>
<evidence type="ECO:0000256" key="1">
    <source>
        <dbReference type="SAM" id="MobiDB-lite"/>
    </source>
</evidence>
<gene>
    <name evidence="3" type="ORF">BCR43DRAFT_483658</name>
</gene>
<dbReference type="Pfam" id="PF00789">
    <property type="entry name" value="UBX"/>
    <property type="match status" value="1"/>
</dbReference>
<evidence type="ECO:0000259" key="2">
    <source>
        <dbReference type="PROSITE" id="PS50033"/>
    </source>
</evidence>
<reference evidence="3 4" key="1">
    <citation type="submission" date="2016-07" db="EMBL/GenBank/DDBJ databases">
        <title>Pervasive Adenine N6-methylation of Active Genes in Fungi.</title>
        <authorList>
            <consortium name="DOE Joint Genome Institute"/>
            <person name="Mondo S.J."/>
            <person name="Dannebaum R.O."/>
            <person name="Kuo R.C."/>
            <person name="Labutti K."/>
            <person name="Haridas S."/>
            <person name="Kuo A."/>
            <person name="Salamov A."/>
            <person name="Ahrendt S.R."/>
            <person name="Lipzen A."/>
            <person name="Sullivan W."/>
            <person name="Andreopoulos W.B."/>
            <person name="Clum A."/>
            <person name="Lindquist E."/>
            <person name="Daum C."/>
            <person name="Ramamoorthy G.K."/>
            <person name="Gryganskyi A."/>
            <person name="Culley D."/>
            <person name="Magnuson J.K."/>
            <person name="James T.Y."/>
            <person name="O'Malley M.A."/>
            <person name="Stajich J.E."/>
            <person name="Spatafora J.W."/>
            <person name="Visel A."/>
            <person name="Grigoriev I.V."/>
        </authorList>
    </citation>
    <scope>NUCLEOTIDE SEQUENCE [LARGE SCALE GENOMIC DNA]</scope>
    <source>
        <strain evidence="3 4">NRRL 2496</strain>
    </source>
</reference>
<organism evidence="3 4">
    <name type="scientific">Syncephalastrum racemosum</name>
    <name type="common">Filamentous fungus</name>
    <dbReference type="NCBI Taxonomy" id="13706"/>
    <lineage>
        <taxon>Eukaryota</taxon>
        <taxon>Fungi</taxon>
        <taxon>Fungi incertae sedis</taxon>
        <taxon>Mucoromycota</taxon>
        <taxon>Mucoromycotina</taxon>
        <taxon>Mucoromycetes</taxon>
        <taxon>Mucorales</taxon>
        <taxon>Syncephalastraceae</taxon>
        <taxon>Syncephalastrum</taxon>
    </lineage>
</organism>
<name>A0A1X2HVM0_SYNRA</name>
<dbReference type="PROSITE" id="PS50033">
    <property type="entry name" value="UBX"/>
    <property type="match status" value="1"/>
</dbReference>
<dbReference type="GO" id="GO:0005634">
    <property type="term" value="C:nucleus"/>
    <property type="evidence" value="ECO:0007669"/>
    <property type="project" value="TreeGrafter"/>
</dbReference>
<sequence length="238" mass="26491">MTSTADSATPSAEPSESSSAPDRSIKVYTPPSNAPARVEMPESFYKLSPNEVKALYKSHVDRRENLENRPLKTQKIRNVEDQERMKKYPRTTIRVRLPDHIILQAQFDSKERVSDVYDFVRSTLTTPERKFLLCLPPRTKLVEPVLTLYKAGLAPASNVTFVWIDPPTSNASDMPNLTKEYLDKIEPFPSPAGSPASQSSASPASPSSSASASSSQQQQQQGGKKQIPKWLQKGLFKK</sequence>
<dbReference type="AlphaFoldDB" id="A0A1X2HVM0"/>